<comment type="caution">
    <text evidence="1">The sequence shown here is derived from an EMBL/GenBank/DDBJ whole genome shotgun (WGS) entry which is preliminary data.</text>
</comment>
<gene>
    <name evidence="1" type="ORF">HNP65_000558</name>
</gene>
<dbReference type="Proteomes" id="UP000555828">
    <property type="component" value="Unassembled WGS sequence"/>
</dbReference>
<organism evidence="1 2">
    <name type="scientific">Thermosipho japonicus</name>
    <dbReference type="NCBI Taxonomy" id="90323"/>
    <lineage>
        <taxon>Bacteria</taxon>
        <taxon>Thermotogati</taxon>
        <taxon>Thermotogota</taxon>
        <taxon>Thermotogae</taxon>
        <taxon>Thermotogales</taxon>
        <taxon>Fervidobacteriaceae</taxon>
        <taxon>Thermosipho</taxon>
    </lineage>
</organism>
<dbReference type="RefSeq" id="WP_184618854.1">
    <property type="nucleotide sequence ID" value="NZ_JACHEX010000001.1"/>
</dbReference>
<evidence type="ECO:0000313" key="2">
    <source>
        <dbReference type="Proteomes" id="UP000555828"/>
    </source>
</evidence>
<protein>
    <submittedName>
        <fullName evidence="1">Putative metal-binding transcription factor (Methanogenesis marker protein 9)</fullName>
    </submittedName>
</protein>
<proteinExistence type="predicted"/>
<dbReference type="EMBL" id="JACHEX010000001">
    <property type="protein sequence ID" value="MBB6062136.1"/>
    <property type="molecule type" value="Genomic_DNA"/>
</dbReference>
<keyword evidence="2" id="KW-1185">Reference proteome</keyword>
<name>A0A841GET0_9BACT</name>
<accession>A0A841GET0</accession>
<evidence type="ECO:0000313" key="1">
    <source>
        <dbReference type="EMBL" id="MBB6062136.1"/>
    </source>
</evidence>
<sequence>MNDLEYIAQSCRDDERLLNIVKDVANMSGEEREDFAKKVRQYFLGKNSEEDNNAYKFFKIILEDENARKILEILGEK</sequence>
<reference evidence="1 2" key="1">
    <citation type="submission" date="2020-08" db="EMBL/GenBank/DDBJ databases">
        <title>Genomic Encyclopedia of Type Strains, Phase IV (KMG-IV): sequencing the most valuable type-strain genomes for metagenomic binning, comparative biology and taxonomic classification.</title>
        <authorList>
            <person name="Goeker M."/>
        </authorList>
    </citation>
    <scope>NUCLEOTIDE SEQUENCE [LARGE SCALE GENOMIC DNA]</scope>
    <source>
        <strain evidence="1 2">DSM 13481</strain>
    </source>
</reference>
<dbReference type="AlphaFoldDB" id="A0A841GET0"/>